<evidence type="ECO:0008006" key="2">
    <source>
        <dbReference type="Google" id="ProtNLM"/>
    </source>
</evidence>
<evidence type="ECO:0000313" key="1">
    <source>
        <dbReference type="EMBL" id="KKL23927.1"/>
    </source>
</evidence>
<name>A0A0F9CC07_9ZZZZ</name>
<proteinExistence type="predicted"/>
<dbReference type="SUPFAM" id="SSF53955">
    <property type="entry name" value="Lysozyme-like"/>
    <property type="match status" value="1"/>
</dbReference>
<dbReference type="InterPro" id="IPR023346">
    <property type="entry name" value="Lysozyme-like_dom_sf"/>
</dbReference>
<accession>A0A0F9CC07</accession>
<feature type="non-terminal residue" evidence="1">
    <location>
        <position position="1"/>
    </location>
</feature>
<gene>
    <name evidence="1" type="ORF">LCGC14_2420530</name>
</gene>
<organism evidence="1">
    <name type="scientific">marine sediment metagenome</name>
    <dbReference type="NCBI Taxonomy" id="412755"/>
    <lineage>
        <taxon>unclassified sequences</taxon>
        <taxon>metagenomes</taxon>
        <taxon>ecological metagenomes</taxon>
    </lineage>
</organism>
<protein>
    <recommendedName>
        <fullName evidence="2">Transglycosylase SLT domain-containing protein</fullName>
    </recommendedName>
</protein>
<comment type="caution">
    <text evidence="1">The sequence shown here is derived from an EMBL/GenBank/DDBJ whole genome shotgun (WGS) entry which is preliminary data.</text>
</comment>
<dbReference type="AlphaFoldDB" id="A0A0F9CC07"/>
<dbReference type="EMBL" id="LAZR01036787">
    <property type="protein sequence ID" value="KKL23927.1"/>
    <property type="molecule type" value="Genomic_DNA"/>
</dbReference>
<reference evidence="1" key="1">
    <citation type="journal article" date="2015" name="Nature">
        <title>Complex archaea that bridge the gap between prokaryotes and eukaryotes.</title>
        <authorList>
            <person name="Spang A."/>
            <person name="Saw J.H."/>
            <person name="Jorgensen S.L."/>
            <person name="Zaremba-Niedzwiedzka K."/>
            <person name="Martijn J."/>
            <person name="Lind A.E."/>
            <person name="van Eijk R."/>
            <person name="Schleper C."/>
            <person name="Guy L."/>
            <person name="Ettema T.J."/>
        </authorList>
    </citation>
    <scope>NUCLEOTIDE SEQUENCE</scope>
</reference>
<sequence length="174" mass="18565">TGNWQQGGCDLQAVPRVAFGLRAGESLDARHLPLAPPMVPVPEVAAAEDSWQRGSSTSLGAGDAILAPVAALPYVPTDTYTRFFEGYRAAGGLGGLEEARIDALIWCESSWRLDPGGYHLGLAQFDPGTWATVSAITGYAAPYNPWHQGFNVSVWASMISPGTSAGWPSCWWAW</sequence>